<evidence type="ECO:0000313" key="1">
    <source>
        <dbReference type="EMBL" id="EIJ43362.1"/>
    </source>
</evidence>
<evidence type="ECO:0000313" key="2">
    <source>
        <dbReference type="Proteomes" id="UP000005744"/>
    </source>
</evidence>
<gene>
    <name evidence="1" type="ORF">BegalDRAFT_2519</name>
</gene>
<accession>I3CIB9</accession>
<sequence>MMHYTVINKSGSYKQESRKSTQKRLLISESFCQDFHQASVSITDKMSETTYKPIFIKVA</sequence>
<dbReference type="HOGENOM" id="CLU_2950972_0_0_6"/>
<dbReference type="AlphaFoldDB" id="I3CIB9"/>
<keyword evidence="2" id="KW-1185">Reference proteome</keyword>
<reference evidence="1 2" key="1">
    <citation type="submission" date="2011-11" db="EMBL/GenBank/DDBJ databases">
        <title>Improved High-Quality Draft sequence of Beggiatoa alba B18lD.</title>
        <authorList>
            <consortium name="US DOE Joint Genome Institute"/>
            <person name="Lucas S."/>
            <person name="Han J."/>
            <person name="Lapidus A."/>
            <person name="Cheng J.-F."/>
            <person name="Goodwin L."/>
            <person name="Pitluck S."/>
            <person name="Peters L."/>
            <person name="Mikhailova N."/>
            <person name="Held B."/>
            <person name="Detter J.C."/>
            <person name="Han C."/>
            <person name="Tapia R."/>
            <person name="Land M."/>
            <person name="Hauser L."/>
            <person name="Kyrpides N."/>
            <person name="Ivanova N."/>
            <person name="Pagani I."/>
            <person name="Samuel K."/>
            <person name="Teske A."/>
            <person name="Mueller J."/>
            <person name="Woyke T."/>
        </authorList>
    </citation>
    <scope>NUCLEOTIDE SEQUENCE [LARGE SCALE GENOMIC DNA]</scope>
    <source>
        <strain evidence="1 2">B18LD</strain>
    </source>
</reference>
<dbReference type="EMBL" id="JH600070">
    <property type="protein sequence ID" value="EIJ43362.1"/>
    <property type="molecule type" value="Genomic_DNA"/>
</dbReference>
<protein>
    <submittedName>
        <fullName evidence="1">Uncharacterized protein</fullName>
    </submittedName>
</protein>
<name>I3CIB9_9GAMM</name>
<organism evidence="1 2">
    <name type="scientific">Beggiatoa alba B18LD</name>
    <dbReference type="NCBI Taxonomy" id="395493"/>
    <lineage>
        <taxon>Bacteria</taxon>
        <taxon>Pseudomonadati</taxon>
        <taxon>Pseudomonadota</taxon>
        <taxon>Gammaproteobacteria</taxon>
        <taxon>Thiotrichales</taxon>
        <taxon>Thiotrichaceae</taxon>
        <taxon>Beggiatoa</taxon>
    </lineage>
</organism>
<proteinExistence type="predicted"/>
<dbReference type="Proteomes" id="UP000005744">
    <property type="component" value="Unassembled WGS sequence"/>
</dbReference>
<dbReference type="STRING" id="395493.BegalDRAFT_2519"/>